<dbReference type="GO" id="GO:0005524">
    <property type="term" value="F:ATP binding"/>
    <property type="evidence" value="ECO:0007669"/>
    <property type="project" value="UniProtKB-KW"/>
</dbReference>
<feature type="compositionally biased region" description="Low complexity" evidence="3">
    <location>
        <begin position="1"/>
        <end position="10"/>
    </location>
</feature>
<protein>
    <submittedName>
        <fullName evidence="4">Uncharacterized protein</fullName>
    </submittedName>
</protein>
<proteinExistence type="predicted"/>
<dbReference type="EMBL" id="JBEAFC010000006">
    <property type="protein sequence ID" value="KAL1552523.1"/>
    <property type="molecule type" value="Genomic_DNA"/>
</dbReference>
<dbReference type="InterPro" id="IPR011009">
    <property type="entry name" value="Kinase-like_dom_sf"/>
</dbReference>
<organism evidence="4 5">
    <name type="scientific">Salvia divinorum</name>
    <name type="common">Maria pastora</name>
    <name type="synonym">Diviner's sage</name>
    <dbReference type="NCBI Taxonomy" id="28513"/>
    <lineage>
        <taxon>Eukaryota</taxon>
        <taxon>Viridiplantae</taxon>
        <taxon>Streptophyta</taxon>
        <taxon>Embryophyta</taxon>
        <taxon>Tracheophyta</taxon>
        <taxon>Spermatophyta</taxon>
        <taxon>Magnoliopsida</taxon>
        <taxon>eudicotyledons</taxon>
        <taxon>Gunneridae</taxon>
        <taxon>Pentapetalae</taxon>
        <taxon>asterids</taxon>
        <taxon>lamiids</taxon>
        <taxon>Lamiales</taxon>
        <taxon>Lamiaceae</taxon>
        <taxon>Nepetoideae</taxon>
        <taxon>Mentheae</taxon>
        <taxon>Salviinae</taxon>
        <taxon>Salvia</taxon>
        <taxon>Salvia subgen. Calosphace</taxon>
    </lineage>
</organism>
<dbReference type="Gene3D" id="1.10.510.10">
    <property type="entry name" value="Transferase(Phosphotransferase) domain 1"/>
    <property type="match status" value="1"/>
</dbReference>
<sequence length="116" mass="12897">MAQSLELSLLPSPPGSKSNRLKKATSGFKDKGLLGFGGFGKPTTSSDVYAFGALLLEVVCGRRPIEAKDMPEELVLMDWVWDEWNEGCILGVVDPRWLDLKGSAMRLRLFLLLIWD</sequence>
<gene>
    <name evidence="4" type="ORF">AAHA92_13308</name>
</gene>
<evidence type="ECO:0000313" key="4">
    <source>
        <dbReference type="EMBL" id="KAL1552523.1"/>
    </source>
</evidence>
<keyword evidence="1" id="KW-0547">Nucleotide-binding</keyword>
<dbReference type="PANTHER" id="PTHR27007">
    <property type="match status" value="1"/>
</dbReference>
<keyword evidence="2" id="KW-0067">ATP-binding</keyword>
<evidence type="ECO:0000256" key="1">
    <source>
        <dbReference type="ARBA" id="ARBA00022741"/>
    </source>
</evidence>
<name>A0ABD1H7W2_SALDI</name>
<evidence type="ECO:0000313" key="5">
    <source>
        <dbReference type="Proteomes" id="UP001567538"/>
    </source>
</evidence>
<evidence type="ECO:0000256" key="2">
    <source>
        <dbReference type="ARBA" id="ARBA00022840"/>
    </source>
</evidence>
<reference evidence="4 5" key="1">
    <citation type="submission" date="2024-06" db="EMBL/GenBank/DDBJ databases">
        <title>A chromosome level genome sequence of Diviner's sage (Salvia divinorum).</title>
        <authorList>
            <person name="Ford S.A."/>
            <person name="Ro D.-K."/>
            <person name="Ness R.W."/>
            <person name="Phillips M.A."/>
        </authorList>
    </citation>
    <scope>NUCLEOTIDE SEQUENCE [LARGE SCALE GENOMIC DNA]</scope>
    <source>
        <strain evidence="4">SAF-2024a</strain>
        <tissue evidence="4">Leaf</tissue>
    </source>
</reference>
<evidence type="ECO:0000256" key="3">
    <source>
        <dbReference type="SAM" id="MobiDB-lite"/>
    </source>
</evidence>
<accession>A0ABD1H7W2</accession>
<comment type="caution">
    <text evidence="4">The sequence shown here is derived from an EMBL/GenBank/DDBJ whole genome shotgun (WGS) entry which is preliminary data.</text>
</comment>
<dbReference type="Proteomes" id="UP001567538">
    <property type="component" value="Unassembled WGS sequence"/>
</dbReference>
<keyword evidence="5" id="KW-1185">Reference proteome</keyword>
<dbReference type="AlphaFoldDB" id="A0ABD1H7W2"/>
<dbReference type="InterPro" id="IPR050528">
    <property type="entry name" value="L-type_Lectin-RKs"/>
</dbReference>
<dbReference type="SUPFAM" id="SSF56112">
    <property type="entry name" value="Protein kinase-like (PK-like)"/>
    <property type="match status" value="1"/>
</dbReference>
<feature type="region of interest" description="Disordered" evidence="3">
    <location>
        <begin position="1"/>
        <end position="21"/>
    </location>
</feature>